<name>A0A0G0L140_9BACT</name>
<dbReference type="Gene3D" id="3.10.450.530">
    <property type="entry name" value="Ribonuclease toxin, BrnT, of type II toxin-antitoxin system"/>
    <property type="match status" value="1"/>
</dbReference>
<organism evidence="1 2">
    <name type="scientific">Candidatus Woesebacteria bacterium GW2011_GWB1_38_8</name>
    <dbReference type="NCBI Taxonomy" id="1618570"/>
    <lineage>
        <taxon>Bacteria</taxon>
        <taxon>Candidatus Woeseibacteriota</taxon>
    </lineage>
</organism>
<reference evidence="1 2" key="1">
    <citation type="journal article" date="2015" name="Nature">
        <title>rRNA introns, odd ribosomes, and small enigmatic genomes across a large radiation of phyla.</title>
        <authorList>
            <person name="Brown C.T."/>
            <person name="Hug L.A."/>
            <person name="Thomas B.C."/>
            <person name="Sharon I."/>
            <person name="Castelle C.J."/>
            <person name="Singh A."/>
            <person name="Wilkins M.J."/>
            <person name="Williams K.H."/>
            <person name="Banfield J.F."/>
        </authorList>
    </citation>
    <scope>NUCLEOTIDE SEQUENCE [LARGE SCALE GENOMIC DNA]</scope>
</reference>
<evidence type="ECO:0008006" key="3">
    <source>
        <dbReference type="Google" id="ProtNLM"/>
    </source>
</evidence>
<gene>
    <name evidence="1" type="ORF">UT08_C0005G0109</name>
</gene>
<protein>
    <recommendedName>
        <fullName evidence="3">Protein containing DUF497</fullName>
    </recommendedName>
</protein>
<proteinExistence type="predicted"/>
<dbReference type="Proteomes" id="UP000034081">
    <property type="component" value="Unassembled WGS sequence"/>
</dbReference>
<accession>A0A0G0L140</accession>
<dbReference type="InterPro" id="IPR038573">
    <property type="entry name" value="BrnT_sf"/>
</dbReference>
<dbReference type="AlphaFoldDB" id="A0A0G0L140"/>
<dbReference type="InterPro" id="IPR007460">
    <property type="entry name" value="BrnT_toxin"/>
</dbReference>
<comment type="caution">
    <text evidence="1">The sequence shown here is derived from an EMBL/GenBank/DDBJ whole genome shotgun (WGS) entry which is preliminary data.</text>
</comment>
<sequence>MKLPTPLSFDWDEGNKDKNWKKHKVFYKEAEEVFFNKPLEIFEDPMHSSLEQRYVIYGFTNKDRKLTVVFTYRRNKIRVISARNQSKRERIIYEKNKT</sequence>
<evidence type="ECO:0000313" key="2">
    <source>
        <dbReference type="Proteomes" id="UP000034081"/>
    </source>
</evidence>
<dbReference type="Pfam" id="PF04365">
    <property type="entry name" value="BrnT_toxin"/>
    <property type="match status" value="1"/>
</dbReference>
<evidence type="ECO:0000313" key="1">
    <source>
        <dbReference type="EMBL" id="KKQ85658.1"/>
    </source>
</evidence>
<dbReference type="STRING" id="1618570.UT08_C0005G0109"/>
<dbReference type="EMBL" id="LBVL01000005">
    <property type="protein sequence ID" value="KKQ85658.1"/>
    <property type="molecule type" value="Genomic_DNA"/>
</dbReference>